<accession>A0AAN6S6S6</accession>
<keyword evidence="5" id="KW-0136">Cellulose degradation</keyword>
<dbReference type="Pfam" id="PF02015">
    <property type="entry name" value="Glyco_hydro_45"/>
    <property type="match status" value="1"/>
</dbReference>
<name>A0AAN6S6S6_9PEZI</name>
<evidence type="ECO:0000256" key="2">
    <source>
        <dbReference type="ARBA" id="ARBA00007793"/>
    </source>
</evidence>
<evidence type="ECO:0000313" key="11">
    <source>
        <dbReference type="Proteomes" id="UP001303473"/>
    </source>
</evidence>
<keyword evidence="6" id="KW-0119">Carbohydrate metabolism</keyword>
<evidence type="ECO:0000259" key="9">
    <source>
        <dbReference type="Pfam" id="PF02015"/>
    </source>
</evidence>
<dbReference type="Gene3D" id="2.40.40.10">
    <property type="entry name" value="RlpA-like domain"/>
    <property type="match status" value="1"/>
</dbReference>
<protein>
    <recommendedName>
        <fullName evidence="3">cellulase</fullName>
        <ecNumber evidence="3">3.2.1.4</ecNumber>
    </recommendedName>
</protein>
<comment type="similarity">
    <text evidence="2">Belongs to the glycosyl hydrolase 45 (cellulase K) family.</text>
</comment>
<keyword evidence="8" id="KW-0624">Polysaccharide degradation</keyword>
<dbReference type="InterPro" id="IPR000334">
    <property type="entry name" value="Glyco_hydro_45"/>
</dbReference>
<evidence type="ECO:0000256" key="5">
    <source>
        <dbReference type="ARBA" id="ARBA00023001"/>
    </source>
</evidence>
<evidence type="ECO:0000256" key="3">
    <source>
        <dbReference type="ARBA" id="ARBA00012601"/>
    </source>
</evidence>
<dbReference type="InterPro" id="IPR036908">
    <property type="entry name" value="RlpA-like_sf"/>
</dbReference>
<evidence type="ECO:0000256" key="7">
    <source>
        <dbReference type="ARBA" id="ARBA00023295"/>
    </source>
</evidence>
<dbReference type="AlphaFoldDB" id="A0AAN6S6S6"/>
<evidence type="ECO:0000256" key="1">
    <source>
        <dbReference type="ARBA" id="ARBA00000966"/>
    </source>
</evidence>
<organism evidence="10 11">
    <name type="scientific">Diplogelasinospora grovesii</name>
    <dbReference type="NCBI Taxonomy" id="303347"/>
    <lineage>
        <taxon>Eukaryota</taxon>
        <taxon>Fungi</taxon>
        <taxon>Dikarya</taxon>
        <taxon>Ascomycota</taxon>
        <taxon>Pezizomycotina</taxon>
        <taxon>Sordariomycetes</taxon>
        <taxon>Sordariomycetidae</taxon>
        <taxon>Sordariales</taxon>
        <taxon>Diplogelasinosporaceae</taxon>
        <taxon>Diplogelasinospora</taxon>
    </lineage>
</organism>
<evidence type="ECO:0000256" key="4">
    <source>
        <dbReference type="ARBA" id="ARBA00022801"/>
    </source>
</evidence>
<keyword evidence="4" id="KW-0378">Hydrolase</keyword>
<proteinExistence type="inferred from homology"/>
<keyword evidence="7" id="KW-0326">Glycosidase</keyword>
<dbReference type="EMBL" id="MU853767">
    <property type="protein sequence ID" value="KAK3943232.1"/>
    <property type="molecule type" value="Genomic_DNA"/>
</dbReference>
<dbReference type="GO" id="GO:0008810">
    <property type="term" value="F:cellulase activity"/>
    <property type="evidence" value="ECO:0007669"/>
    <property type="project" value="UniProtKB-EC"/>
</dbReference>
<dbReference type="GO" id="GO:0030245">
    <property type="term" value="P:cellulose catabolic process"/>
    <property type="evidence" value="ECO:0007669"/>
    <property type="project" value="UniProtKB-KW"/>
</dbReference>
<dbReference type="Proteomes" id="UP001303473">
    <property type="component" value="Unassembled WGS sequence"/>
</dbReference>
<dbReference type="SUPFAM" id="SSF50685">
    <property type="entry name" value="Barwin-like endoglucanases"/>
    <property type="match status" value="1"/>
</dbReference>
<dbReference type="EC" id="3.2.1.4" evidence="3"/>
<reference evidence="11" key="1">
    <citation type="journal article" date="2023" name="Mol. Phylogenet. Evol.">
        <title>Genome-scale phylogeny and comparative genomics of the fungal order Sordariales.</title>
        <authorList>
            <person name="Hensen N."/>
            <person name="Bonometti L."/>
            <person name="Westerberg I."/>
            <person name="Brannstrom I.O."/>
            <person name="Guillou S."/>
            <person name="Cros-Aarteil S."/>
            <person name="Calhoun S."/>
            <person name="Haridas S."/>
            <person name="Kuo A."/>
            <person name="Mondo S."/>
            <person name="Pangilinan J."/>
            <person name="Riley R."/>
            <person name="LaButti K."/>
            <person name="Andreopoulos B."/>
            <person name="Lipzen A."/>
            <person name="Chen C."/>
            <person name="Yan M."/>
            <person name="Daum C."/>
            <person name="Ng V."/>
            <person name="Clum A."/>
            <person name="Steindorff A."/>
            <person name="Ohm R.A."/>
            <person name="Martin F."/>
            <person name="Silar P."/>
            <person name="Natvig D.O."/>
            <person name="Lalanne C."/>
            <person name="Gautier V."/>
            <person name="Ament-Velasquez S.L."/>
            <person name="Kruys A."/>
            <person name="Hutchinson M.I."/>
            <person name="Powell A.J."/>
            <person name="Barry K."/>
            <person name="Miller A.N."/>
            <person name="Grigoriev I.V."/>
            <person name="Debuchy R."/>
            <person name="Gladieux P."/>
            <person name="Hiltunen Thoren M."/>
            <person name="Johannesson H."/>
        </authorList>
    </citation>
    <scope>NUCLEOTIDE SEQUENCE [LARGE SCALE GENOMIC DNA]</scope>
    <source>
        <strain evidence="11">CBS 340.73</strain>
    </source>
</reference>
<evidence type="ECO:0000313" key="10">
    <source>
        <dbReference type="EMBL" id="KAK3943232.1"/>
    </source>
</evidence>
<comment type="catalytic activity">
    <reaction evidence="1">
        <text>Endohydrolysis of (1-&gt;4)-beta-D-glucosidic linkages in cellulose, lichenin and cereal beta-D-glucans.</text>
        <dbReference type="EC" id="3.2.1.4"/>
    </reaction>
</comment>
<gene>
    <name evidence="10" type="ORF">QBC46DRAFT_377874</name>
</gene>
<feature type="domain" description="Glycosyl hydrolases family 45 active site" evidence="9">
    <location>
        <begin position="43"/>
        <end position="76"/>
    </location>
</feature>
<evidence type="ECO:0000256" key="8">
    <source>
        <dbReference type="ARBA" id="ARBA00023326"/>
    </source>
</evidence>
<comment type="caution">
    <text evidence="10">The sequence shown here is derived from an EMBL/GenBank/DDBJ whole genome shotgun (WGS) entry which is preliminary data.</text>
</comment>
<sequence>MASNNVALDARSGCGSGELHLCLYVPCTYSKLLQLLTEVRRNRGNQNGGVDSSNSCASLPQNLPGGCYWRFNWAKGDINGWNAN</sequence>
<evidence type="ECO:0000256" key="6">
    <source>
        <dbReference type="ARBA" id="ARBA00023277"/>
    </source>
</evidence>
<keyword evidence="11" id="KW-1185">Reference proteome</keyword>